<keyword evidence="1" id="KW-0812">Transmembrane</keyword>
<evidence type="ECO:0000256" key="1">
    <source>
        <dbReference type="SAM" id="Phobius"/>
    </source>
</evidence>
<dbReference type="RefSeq" id="WP_072901595.1">
    <property type="nucleotide sequence ID" value="NZ_FQXB01000004.1"/>
</dbReference>
<feature type="transmembrane region" description="Helical" evidence="1">
    <location>
        <begin position="87"/>
        <end position="113"/>
    </location>
</feature>
<reference evidence="2 3" key="1">
    <citation type="submission" date="2016-11" db="EMBL/GenBank/DDBJ databases">
        <authorList>
            <person name="Jaros S."/>
            <person name="Januszkiewicz K."/>
            <person name="Wedrychowicz H."/>
        </authorList>
    </citation>
    <scope>NUCLEOTIDE SEQUENCE [LARGE SCALE GENOMIC DNA]</scope>
    <source>
        <strain evidence="2 3">DSM 28715</strain>
    </source>
</reference>
<gene>
    <name evidence="2" type="ORF">SAMN05444003_2507</name>
</gene>
<name>A0A1M5RCT5_9RHOB</name>
<dbReference type="AlphaFoldDB" id="A0A1M5RCT5"/>
<proteinExistence type="predicted"/>
<organism evidence="2 3">
    <name type="scientific">Cognatiyoonia sediminum</name>
    <dbReference type="NCBI Taxonomy" id="1508389"/>
    <lineage>
        <taxon>Bacteria</taxon>
        <taxon>Pseudomonadati</taxon>
        <taxon>Pseudomonadota</taxon>
        <taxon>Alphaproteobacteria</taxon>
        <taxon>Rhodobacterales</taxon>
        <taxon>Paracoccaceae</taxon>
        <taxon>Cognatiyoonia</taxon>
    </lineage>
</organism>
<dbReference type="Proteomes" id="UP000184074">
    <property type="component" value="Unassembled WGS sequence"/>
</dbReference>
<keyword evidence="1" id="KW-0472">Membrane</keyword>
<keyword evidence="1" id="KW-1133">Transmembrane helix</keyword>
<feature type="transmembrane region" description="Helical" evidence="1">
    <location>
        <begin position="20"/>
        <end position="40"/>
    </location>
</feature>
<dbReference type="STRING" id="1508389.SAMN05444003_2507"/>
<dbReference type="OrthoDB" id="9255838at2"/>
<accession>A0A1M5RCT5</accession>
<feature type="transmembrane region" description="Helical" evidence="1">
    <location>
        <begin position="52"/>
        <end position="75"/>
    </location>
</feature>
<sequence length="130" mass="13842">MTTLDTNIGKNKPALLRVIFILNALKILLSFGLFIGFSYYGLEVGDKGGDGMATIILWTTLGYIVTFAVMVASILKRSILGARLAFVADVLISLPAQAFIGIVVAIISIGLSFTGPVKAFFLAEVISARD</sequence>
<dbReference type="EMBL" id="FQXB01000004">
    <property type="protein sequence ID" value="SHH23950.1"/>
    <property type="molecule type" value="Genomic_DNA"/>
</dbReference>
<protein>
    <submittedName>
        <fullName evidence="2">Uncharacterized protein</fullName>
    </submittedName>
</protein>
<keyword evidence="3" id="KW-1185">Reference proteome</keyword>
<evidence type="ECO:0000313" key="3">
    <source>
        <dbReference type="Proteomes" id="UP000184074"/>
    </source>
</evidence>
<evidence type="ECO:0000313" key="2">
    <source>
        <dbReference type="EMBL" id="SHH23950.1"/>
    </source>
</evidence>